<evidence type="ECO:0000313" key="6">
    <source>
        <dbReference type="EMBL" id="MCG6504467.1"/>
    </source>
</evidence>
<keyword evidence="3 4" id="KW-0620">Polyamine biosynthesis</keyword>
<dbReference type="GO" id="GO:0004766">
    <property type="term" value="F:spermidine synthase activity"/>
    <property type="evidence" value="ECO:0007669"/>
    <property type="project" value="UniProtKB-EC"/>
</dbReference>
<gene>
    <name evidence="6" type="ORF">MB824_08150</name>
</gene>
<evidence type="ECO:0000256" key="4">
    <source>
        <dbReference type="PROSITE-ProRule" id="PRU00354"/>
    </source>
</evidence>
<name>A0ABS9NNV1_9NEIS</name>
<evidence type="ECO:0000313" key="7">
    <source>
        <dbReference type="Proteomes" id="UP001298424"/>
    </source>
</evidence>
<keyword evidence="7" id="KW-1185">Reference proteome</keyword>
<reference evidence="6 7" key="1">
    <citation type="submission" date="2022-02" db="EMBL/GenBank/DDBJ databases">
        <title>Genome sequence data of Kingella unionensis sp. nov. strain CICC 24913 (CCUG 75125).</title>
        <authorList>
            <person name="Xiao M."/>
        </authorList>
    </citation>
    <scope>NUCLEOTIDE SEQUENCE [LARGE SCALE GENOMIC DNA]</scope>
    <source>
        <strain evidence="6 7">CICC 24913</strain>
    </source>
</reference>
<protein>
    <submittedName>
        <fullName evidence="6">Polyamine aminopropyltransferase</fullName>
        <ecNumber evidence="6">2.5.1.16</ecNumber>
    </submittedName>
</protein>
<dbReference type="RefSeq" id="WP_238747936.1">
    <property type="nucleotide sequence ID" value="NZ_JAKOOW010000026.1"/>
</dbReference>
<comment type="caution">
    <text evidence="6">The sequence shown here is derived from an EMBL/GenBank/DDBJ whole genome shotgun (WGS) entry which is preliminary data.</text>
</comment>
<evidence type="ECO:0000259" key="5">
    <source>
        <dbReference type="PROSITE" id="PS51006"/>
    </source>
</evidence>
<dbReference type="InterPro" id="IPR030374">
    <property type="entry name" value="PABS"/>
</dbReference>
<comment type="similarity">
    <text evidence="1">Belongs to the spermidine/spermine synthase family.</text>
</comment>
<keyword evidence="2 4" id="KW-0808">Transferase</keyword>
<organism evidence="6 7">
    <name type="scientific">Kingella pumchi</name>
    <dbReference type="NCBI Taxonomy" id="2779506"/>
    <lineage>
        <taxon>Bacteria</taxon>
        <taxon>Pseudomonadati</taxon>
        <taxon>Pseudomonadota</taxon>
        <taxon>Betaproteobacteria</taxon>
        <taxon>Neisseriales</taxon>
        <taxon>Neisseriaceae</taxon>
        <taxon>Kingella</taxon>
    </lineage>
</organism>
<feature type="active site" description="Proton acceptor" evidence="4">
    <location>
        <position position="141"/>
    </location>
</feature>
<sequence length="262" mass="29348">MTHPHQRRRIRRVLPEAGISESGNIRSLHLDSPTVQSSMNLDDPSELVLSYSRAMMAWLLFVPTPRHITQIGLGGGSFARWIDAFLLDTAQTAVEINPQVIQIARMLFELPFEGEKFEILEADGAEYVKTLNGGTDVLLVDGFDGEQIIDDLVGEDFFQDCFRALSADGVFAANWWSGDKRYELFKERLARSFGGRLIAVPAESHGNVAVLAFKGEAETALDTLKRRAAKLQEQYRLDFPRMLADIKAANPHNDKKLRFQAA</sequence>
<dbReference type="EMBL" id="JAKOOW010000026">
    <property type="protein sequence ID" value="MCG6504467.1"/>
    <property type="molecule type" value="Genomic_DNA"/>
</dbReference>
<dbReference type="SUPFAM" id="SSF53335">
    <property type="entry name" value="S-adenosyl-L-methionine-dependent methyltransferases"/>
    <property type="match status" value="1"/>
</dbReference>
<evidence type="ECO:0000256" key="2">
    <source>
        <dbReference type="ARBA" id="ARBA00022679"/>
    </source>
</evidence>
<feature type="domain" description="PABS" evidence="5">
    <location>
        <begin position="1"/>
        <end position="218"/>
    </location>
</feature>
<proteinExistence type="inferred from homology"/>
<evidence type="ECO:0000256" key="3">
    <source>
        <dbReference type="ARBA" id="ARBA00023115"/>
    </source>
</evidence>
<dbReference type="Proteomes" id="UP001298424">
    <property type="component" value="Unassembled WGS sequence"/>
</dbReference>
<dbReference type="PROSITE" id="PS51006">
    <property type="entry name" value="PABS_2"/>
    <property type="match status" value="1"/>
</dbReference>
<evidence type="ECO:0000256" key="1">
    <source>
        <dbReference type="ARBA" id="ARBA00007867"/>
    </source>
</evidence>
<dbReference type="PANTHER" id="PTHR43317">
    <property type="entry name" value="THERMOSPERMINE SYNTHASE ACAULIS5"/>
    <property type="match status" value="1"/>
</dbReference>
<accession>A0ABS9NNV1</accession>
<dbReference type="InterPro" id="IPR029063">
    <property type="entry name" value="SAM-dependent_MTases_sf"/>
</dbReference>
<dbReference type="PANTHER" id="PTHR43317:SF1">
    <property type="entry name" value="THERMOSPERMINE SYNTHASE ACAULIS5"/>
    <property type="match status" value="1"/>
</dbReference>
<dbReference type="Pfam" id="PF01564">
    <property type="entry name" value="Spermine_synth"/>
    <property type="match status" value="1"/>
</dbReference>
<dbReference type="EC" id="2.5.1.16" evidence="6"/>
<dbReference type="NCBIfam" id="NF003380">
    <property type="entry name" value="PRK04457.1"/>
    <property type="match status" value="1"/>
</dbReference>
<dbReference type="Gene3D" id="3.40.50.150">
    <property type="entry name" value="Vaccinia Virus protein VP39"/>
    <property type="match status" value="1"/>
</dbReference>